<dbReference type="AlphaFoldDB" id="A0A1G7X1G0"/>
<dbReference type="PROSITE" id="PS50110">
    <property type="entry name" value="RESPONSE_REGULATORY"/>
    <property type="match status" value="1"/>
</dbReference>
<dbReference type="InterPro" id="IPR011006">
    <property type="entry name" value="CheY-like_superfamily"/>
</dbReference>
<dbReference type="Gene3D" id="3.40.50.2300">
    <property type="match status" value="1"/>
</dbReference>
<dbReference type="InterPro" id="IPR001789">
    <property type="entry name" value="Sig_transdc_resp-reg_receiver"/>
</dbReference>
<evidence type="ECO:0000259" key="2">
    <source>
        <dbReference type="PROSITE" id="PS50110"/>
    </source>
</evidence>
<dbReference type="STRING" id="104663.SAMN04488121_106260"/>
<dbReference type="PANTHER" id="PTHR44520:SF2">
    <property type="entry name" value="RESPONSE REGULATOR RCP1"/>
    <property type="match status" value="1"/>
</dbReference>
<accession>A0A1G7X1G0</accession>
<dbReference type="OrthoDB" id="7631574at2"/>
<sequence>MLTKAKTVLIADDDPDDIEMFVEALQELDNHIRCLSVGNGYEALQLLNVVNAPKPDIIFLDLNMPKLNGKQCLIKLKQQDRFADIPVIIFTTSKLDDDNEEMRRLGAVDFITKPSKYGDLVHLLSNLLTSISVH</sequence>
<dbReference type="EMBL" id="FNBN01000006">
    <property type="protein sequence ID" value="SDG78033.1"/>
    <property type="molecule type" value="Genomic_DNA"/>
</dbReference>
<dbReference type="SUPFAM" id="SSF52172">
    <property type="entry name" value="CheY-like"/>
    <property type="match status" value="1"/>
</dbReference>
<feature type="modified residue" description="4-aspartylphosphate" evidence="1">
    <location>
        <position position="61"/>
    </location>
</feature>
<dbReference type="Proteomes" id="UP000199045">
    <property type="component" value="Unassembled WGS sequence"/>
</dbReference>
<keyword evidence="1" id="KW-0597">Phosphoprotein</keyword>
<evidence type="ECO:0000256" key="1">
    <source>
        <dbReference type="PROSITE-ProRule" id="PRU00169"/>
    </source>
</evidence>
<feature type="domain" description="Response regulatory" evidence="2">
    <location>
        <begin position="7"/>
        <end position="128"/>
    </location>
</feature>
<organism evidence="3 4">
    <name type="scientific">Chitinophaga filiformis</name>
    <name type="common">Myxococcus filiformis</name>
    <name type="synonym">Flexibacter filiformis</name>
    <dbReference type="NCBI Taxonomy" id="104663"/>
    <lineage>
        <taxon>Bacteria</taxon>
        <taxon>Pseudomonadati</taxon>
        <taxon>Bacteroidota</taxon>
        <taxon>Chitinophagia</taxon>
        <taxon>Chitinophagales</taxon>
        <taxon>Chitinophagaceae</taxon>
        <taxon>Chitinophaga</taxon>
    </lineage>
</organism>
<evidence type="ECO:0000313" key="4">
    <source>
        <dbReference type="Proteomes" id="UP000199045"/>
    </source>
</evidence>
<dbReference type="Pfam" id="PF00072">
    <property type="entry name" value="Response_reg"/>
    <property type="match status" value="1"/>
</dbReference>
<name>A0A1G7X1G0_CHIFI</name>
<gene>
    <name evidence="3" type="ORF">SAMN04488121_106260</name>
</gene>
<dbReference type="PANTHER" id="PTHR44520">
    <property type="entry name" value="RESPONSE REGULATOR RCP1-RELATED"/>
    <property type="match status" value="1"/>
</dbReference>
<dbReference type="GO" id="GO:0000160">
    <property type="term" value="P:phosphorelay signal transduction system"/>
    <property type="evidence" value="ECO:0007669"/>
    <property type="project" value="InterPro"/>
</dbReference>
<proteinExistence type="predicted"/>
<dbReference type="RefSeq" id="WP_089835313.1">
    <property type="nucleotide sequence ID" value="NZ_FNBN01000006.1"/>
</dbReference>
<dbReference type="SMART" id="SM00448">
    <property type="entry name" value="REC"/>
    <property type="match status" value="1"/>
</dbReference>
<evidence type="ECO:0000313" key="3">
    <source>
        <dbReference type="EMBL" id="SDG78033.1"/>
    </source>
</evidence>
<dbReference type="InterPro" id="IPR052893">
    <property type="entry name" value="TCS_response_regulator"/>
</dbReference>
<reference evidence="3 4" key="1">
    <citation type="submission" date="2016-10" db="EMBL/GenBank/DDBJ databases">
        <authorList>
            <person name="de Groot N.N."/>
        </authorList>
    </citation>
    <scope>NUCLEOTIDE SEQUENCE [LARGE SCALE GENOMIC DNA]</scope>
    <source>
        <strain evidence="3 4">DSM 527</strain>
    </source>
</reference>
<protein>
    <submittedName>
        <fullName evidence="3">Response regulator receiver domain-containing protein</fullName>
    </submittedName>
</protein>